<name>A0A5B0NH66_PUCGR</name>
<reference evidence="2 3" key="1">
    <citation type="submission" date="2019-05" db="EMBL/GenBank/DDBJ databases">
        <title>Emergence of the Ug99 lineage of the wheat stem rust pathogen through somatic hybridization.</title>
        <authorList>
            <person name="Li F."/>
            <person name="Upadhyaya N.M."/>
            <person name="Sperschneider J."/>
            <person name="Matny O."/>
            <person name="Nguyen-Phuc H."/>
            <person name="Mago R."/>
            <person name="Raley C."/>
            <person name="Miller M.E."/>
            <person name="Silverstein K.A.T."/>
            <person name="Henningsen E."/>
            <person name="Hirsch C.D."/>
            <person name="Visser B."/>
            <person name="Pretorius Z.A."/>
            <person name="Steffenson B.J."/>
            <person name="Schwessinger B."/>
            <person name="Dodds P.N."/>
            <person name="Figueroa M."/>
        </authorList>
    </citation>
    <scope>NUCLEOTIDE SEQUENCE [LARGE SCALE GENOMIC DNA]</scope>
    <source>
        <strain evidence="2">21-0</strain>
    </source>
</reference>
<feature type="compositionally biased region" description="Polar residues" evidence="1">
    <location>
        <begin position="33"/>
        <end position="43"/>
    </location>
</feature>
<dbReference type="AlphaFoldDB" id="A0A5B0NH66"/>
<gene>
    <name evidence="2" type="ORF">PGT21_024129</name>
</gene>
<feature type="compositionally biased region" description="Polar residues" evidence="1">
    <location>
        <begin position="70"/>
        <end position="80"/>
    </location>
</feature>
<accession>A0A5B0NH66</accession>
<evidence type="ECO:0000313" key="2">
    <source>
        <dbReference type="EMBL" id="KAA1087169.1"/>
    </source>
</evidence>
<organism evidence="2 3">
    <name type="scientific">Puccinia graminis f. sp. tritici</name>
    <dbReference type="NCBI Taxonomy" id="56615"/>
    <lineage>
        <taxon>Eukaryota</taxon>
        <taxon>Fungi</taxon>
        <taxon>Dikarya</taxon>
        <taxon>Basidiomycota</taxon>
        <taxon>Pucciniomycotina</taxon>
        <taxon>Pucciniomycetes</taxon>
        <taxon>Pucciniales</taxon>
        <taxon>Pucciniaceae</taxon>
        <taxon>Puccinia</taxon>
    </lineage>
</organism>
<comment type="caution">
    <text evidence="2">The sequence shown here is derived from an EMBL/GenBank/DDBJ whole genome shotgun (WGS) entry which is preliminary data.</text>
</comment>
<evidence type="ECO:0000313" key="3">
    <source>
        <dbReference type="Proteomes" id="UP000324748"/>
    </source>
</evidence>
<feature type="compositionally biased region" description="Basic and acidic residues" evidence="1">
    <location>
        <begin position="57"/>
        <end position="69"/>
    </location>
</feature>
<dbReference type="EMBL" id="VSWC01000105">
    <property type="protein sequence ID" value="KAA1087169.1"/>
    <property type="molecule type" value="Genomic_DNA"/>
</dbReference>
<sequence length="384" mass="43586">MSRKRIELKEEIYFKNRSAFIPSPTFPSPQPYRSPSFLLSSTNRDLEDPATQIQAGDDDHYDSSSKEHNSPSSTHMEITDPNNMFAALPSQDVDMTNQSSSSCPNTNIEQICSDLQNKLKLNPEHLAIALIGSKAPPEARHASLVFTNGAYHQINYQDNSSQKAGFAYGNTFRDFVRASARMLLLKPTLEAYSNNPHQNGKIPKTLFYLTLPDAWKTDHLPTSGLRDDPDVLNHYRELLADILVTKKKPVVGVIPNRGQLLALIYEELPPKSSKLNESEIKHQVRSNFAMRARMCYARLVMVHYYIHRSKKESQWVEIDERLGILRGSSFDFQKKHSDLVLQKDAALFSHKKKFCELSHADLTIPTLEDVRNELAATYSPVLNE</sequence>
<keyword evidence="3" id="KW-1185">Reference proteome</keyword>
<proteinExistence type="predicted"/>
<dbReference type="Proteomes" id="UP000324748">
    <property type="component" value="Unassembled WGS sequence"/>
</dbReference>
<feature type="region of interest" description="Disordered" evidence="1">
    <location>
        <begin position="19"/>
        <end position="80"/>
    </location>
</feature>
<protein>
    <submittedName>
        <fullName evidence="2">Uncharacterized protein</fullName>
    </submittedName>
</protein>
<evidence type="ECO:0000256" key="1">
    <source>
        <dbReference type="SAM" id="MobiDB-lite"/>
    </source>
</evidence>